<dbReference type="InterPro" id="IPR048540">
    <property type="entry name" value="Rrn7_cyclin_N"/>
</dbReference>
<sequence length="491" mass="54545">MPTTISIIYLSLHLLKIPVLWADLVKLISSHKLPYLNVVHLLPLPMTQSLNKDNVHHHHLDTDVVPSITTLHLHTLSVADLLQRTYEIDFGEGNTPAQLTRLVEGMLLPPTFYVATKRMLETVSRGVGLQLMPSPPQKEKSTAPRGSIEEDLQGALPGAAQLQRAPKEFVLMAALLVVIKMRYGLDGRERVELLPTPSADPAGSKKGHAGISCAPSLEPWLAALDKRRERYLHSTDAAVEMDPAELEALHMTSDQVEAYAAFAEEHLILSNQIDLHEWRRLEPQRRWASFTDFMPSAPSPTRQQSAQPAQANADEWTQLDADLRSLYRSHMAQPVTHTTSLPAGASYPMHQFTGTSRSDADPLGLTHSELYPRVIHHANHLVGIATPRTASTAMDAIINQLVNPRAENADATIKGWESGFGIQAHLEVVERMVEAVMRGRARRMRRELGRIHRDKIGQTDGQRTGDGARHEAEEEADSETEEEEEEVGEGE</sequence>
<evidence type="ECO:0000259" key="13">
    <source>
        <dbReference type="Pfam" id="PF20645"/>
    </source>
</evidence>
<keyword evidence="8" id="KW-0804">Transcription</keyword>
<dbReference type="GO" id="GO:0070860">
    <property type="term" value="C:RNA polymerase I core factor complex"/>
    <property type="evidence" value="ECO:0007669"/>
    <property type="project" value="InterPro"/>
</dbReference>
<evidence type="ECO:0000256" key="7">
    <source>
        <dbReference type="ARBA" id="ARBA00023125"/>
    </source>
</evidence>
<dbReference type="EMBL" id="KI545873">
    <property type="protein sequence ID" value="EST06318.1"/>
    <property type="molecule type" value="Genomic_DNA"/>
</dbReference>
<dbReference type="InterPro" id="IPR048538">
    <property type="entry name" value="Rrn7_cyclin_C"/>
</dbReference>
<evidence type="ECO:0000256" key="9">
    <source>
        <dbReference type="ARBA" id="ARBA00023242"/>
    </source>
</evidence>
<dbReference type="Proteomes" id="UP000019377">
    <property type="component" value="Unassembled WGS sequence"/>
</dbReference>
<evidence type="ECO:0000256" key="11">
    <source>
        <dbReference type="SAM" id="SignalP"/>
    </source>
</evidence>
<keyword evidence="6" id="KW-0805">Transcription regulation</keyword>
<dbReference type="STRING" id="1365824.V5ETE5"/>
<keyword evidence="15" id="KW-1185">Reference proteome</keyword>
<dbReference type="Pfam" id="PF20645">
    <property type="entry name" value="Rrn7_cyclin_C"/>
    <property type="match status" value="1"/>
</dbReference>
<evidence type="ECO:0000256" key="2">
    <source>
        <dbReference type="ARBA" id="ARBA00006899"/>
    </source>
</evidence>
<keyword evidence="5" id="KW-0862">Zinc</keyword>
<feature type="compositionally biased region" description="Acidic residues" evidence="10">
    <location>
        <begin position="473"/>
        <end position="491"/>
    </location>
</feature>
<dbReference type="GO" id="GO:0008270">
    <property type="term" value="F:zinc ion binding"/>
    <property type="evidence" value="ECO:0007669"/>
    <property type="project" value="UniProtKB-KW"/>
</dbReference>
<dbReference type="GeneID" id="27420438"/>
<evidence type="ECO:0000313" key="14">
    <source>
        <dbReference type="EMBL" id="EST06318.1"/>
    </source>
</evidence>
<keyword evidence="4" id="KW-0863">Zinc-finger</keyword>
<dbReference type="OrthoDB" id="428577at2759"/>
<dbReference type="eggNOG" id="ENOG502S2NQ">
    <property type="taxonomic scope" value="Eukaryota"/>
</dbReference>
<comment type="similarity">
    <text evidence="2">Belongs to the RRN7/TAF1B family.</text>
</comment>
<comment type="subcellular location">
    <subcellularLocation>
        <location evidence="1">Nucleus</location>
        <location evidence="1">Nucleolus</location>
    </subcellularLocation>
</comment>
<dbReference type="HOGENOM" id="CLU_555642_0_0_1"/>
<keyword evidence="11" id="KW-0732">Signal</keyword>
<keyword evidence="9" id="KW-0539">Nucleus</keyword>
<dbReference type="Pfam" id="PF20644">
    <property type="entry name" value="Rrn7_cyclin_N"/>
    <property type="match status" value="1"/>
</dbReference>
<feature type="signal peptide" evidence="11">
    <location>
        <begin position="1"/>
        <end position="22"/>
    </location>
</feature>
<dbReference type="AlphaFoldDB" id="V5ETE5"/>
<feature type="region of interest" description="Disordered" evidence="10">
    <location>
        <begin position="448"/>
        <end position="491"/>
    </location>
</feature>
<name>V5ETE5_KALBG</name>
<evidence type="ECO:0000256" key="3">
    <source>
        <dbReference type="ARBA" id="ARBA00022723"/>
    </source>
</evidence>
<gene>
    <name evidence="14" type="ORF">PSEUBRA_SCAF3g03823</name>
</gene>
<evidence type="ECO:0000256" key="5">
    <source>
        <dbReference type="ARBA" id="ARBA00022833"/>
    </source>
</evidence>
<evidence type="ECO:0000256" key="1">
    <source>
        <dbReference type="ARBA" id="ARBA00004604"/>
    </source>
</evidence>
<feature type="compositionally biased region" description="Basic and acidic residues" evidence="10">
    <location>
        <begin position="448"/>
        <end position="457"/>
    </location>
</feature>
<evidence type="ECO:0000256" key="4">
    <source>
        <dbReference type="ARBA" id="ARBA00022771"/>
    </source>
</evidence>
<evidence type="ECO:0000259" key="12">
    <source>
        <dbReference type="Pfam" id="PF20644"/>
    </source>
</evidence>
<dbReference type="InterPro" id="IPR033599">
    <property type="entry name" value="TAF1B/Rrn7"/>
</dbReference>
<dbReference type="PANTHER" id="PTHR31576:SF2">
    <property type="entry name" value="TATA BOX-BINDING PROTEIN-ASSOCIATED FACTOR RNA POLYMERASE I SUBUNIT B"/>
    <property type="match status" value="1"/>
</dbReference>
<evidence type="ECO:0000256" key="8">
    <source>
        <dbReference type="ARBA" id="ARBA00023163"/>
    </source>
</evidence>
<dbReference type="GO" id="GO:0042790">
    <property type="term" value="P:nucleolar large rRNA transcription by RNA polymerase I"/>
    <property type="evidence" value="ECO:0007669"/>
    <property type="project" value="TreeGrafter"/>
</dbReference>
<proteinExistence type="inferred from homology"/>
<dbReference type="GO" id="GO:0001164">
    <property type="term" value="F:RNA polymerase I core promoter sequence-specific DNA binding"/>
    <property type="evidence" value="ECO:0007669"/>
    <property type="project" value="InterPro"/>
</dbReference>
<evidence type="ECO:0000256" key="6">
    <source>
        <dbReference type="ARBA" id="ARBA00023015"/>
    </source>
</evidence>
<evidence type="ECO:0000313" key="15">
    <source>
        <dbReference type="Proteomes" id="UP000019377"/>
    </source>
</evidence>
<feature type="chain" id="PRO_5004732480" evidence="11">
    <location>
        <begin position="23"/>
        <end position="491"/>
    </location>
</feature>
<keyword evidence="7" id="KW-0238">DNA-binding</keyword>
<protein>
    <submittedName>
        <fullName evidence="14">Uncharacterized protein</fullName>
    </submittedName>
</protein>
<feature type="domain" description="Rrn7/TAF1B N-terminal cyclin" evidence="12">
    <location>
        <begin position="4"/>
        <end position="43"/>
    </location>
</feature>
<organism evidence="14 15">
    <name type="scientific">Kalmanozyma brasiliensis (strain GHG001)</name>
    <name type="common">Yeast</name>
    <name type="synonym">Pseudozyma brasiliensis</name>
    <dbReference type="NCBI Taxonomy" id="1365824"/>
    <lineage>
        <taxon>Eukaryota</taxon>
        <taxon>Fungi</taxon>
        <taxon>Dikarya</taxon>
        <taxon>Basidiomycota</taxon>
        <taxon>Ustilaginomycotina</taxon>
        <taxon>Ustilaginomycetes</taxon>
        <taxon>Ustilaginales</taxon>
        <taxon>Ustilaginaceae</taxon>
        <taxon>Kalmanozyma</taxon>
    </lineage>
</organism>
<reference evidence="15" key="1">
    <citation type="journal article" date="2013" name="Genome Announc.">
        <title>Draft genome sequence of Pseudozyma brasiliensis sp. nov. strain GHG001, a high producer of endo-1,4-xylanase isolated from an insect pest of sugarcane.</title>
        <authorList>
            <person name="Oliveira J.V.D.C."/>
            <person name="dos Santos R.A.C."/>
            <person name="Borges T.A."/>
            <person name="Riano-Pachon D.M."/>
            <person name="Goldman G.H."/>
        </authorList>
    </citation>
    <scope>NUCLEOTIDE SEQUENCE [LARGE SCALE GENOMIC DNA]</scope>
    <source>
        <strain evidence="15">GHG001</strain>
    </source>
</reference>
<keyword evidence="3" id="KW-0479">Metal-binding</keyword>
<accession>V5ETE5</accession>
<feature type="domain" description="Rrn7/TAF1B C-terminal cyclin" evidence="13">
    <location>
        <begin position="65"/>
        <end position="261"/>
    </location>
</feature>
<evidence type="ECO:0000256" key="10">
    <source>
        <dbReference type="SAM" id="MobiDB-lite"/>
    </source>
</evidence>
<dbReference type="PANTHER" id="PTHR31576">
    <property type="entry name" value="TATA BOX-BINDING PROTEIN-ASSOCIATED FACTOR RNA POLYMERASE I SUBUNIT B"/>
    <property type="match status" value="1"/>
</dbReference>